<dbReference type="InterPro" id="IPR027417">
    <property type="entry name" value="P-loop_NTPase"/>
</dbReference>
<feature type="domain" description="AAA" evidence="1">
    <location>
        <begin position="20"/>
        <end position="129"/>
    </location>
</feature>
<protein>
    <submittedName>
        <fullName evidence="3">DUF4143 domain-containing protein</fullName>
    </submittedName>
</protein>
<dbReference type="Pfam" id="PF13635">
    <property type="entry name" value="DUF4143"/>
    <property type="match status" value="1"/>
</dbReference>
<accession>A0ABP8YAU7</accession>
<sequence length="421" mass="46083">MVAYVPRVIDGLLDELADLRAISIHGPRGVGKTSTARQRARTVLRLDTERDLERLIADPGLINMLERPLLVDEWQAWPESWNLVRHAVDDGAPSASFLLTGSSPPQGARIHSGAGRIVGLRMRPMSLAERGVSASTVSLARLLDGSAEIGGRTDVVLEDYVEEIVASGFPAIRGLPARLRRAELDSYLDNVVQREMIDQGYPVRRPDTLRRWLAAYAAASSATVSYEKILRAAVGGEGPQPAKTTTVRYRDALTDLWLLDPVEAWMPSRNHLERLGRAVKHQLADPALAARLLGVGADALLGRRDAPRPLRDGTLLGALFESLVSLDVKVYADNAEGRVRHLRDAKGRHEVDLVVERDDGRVLAVEVKLAATVRDEHVKHLHWLRDRIGDDLVDAVVITTGNEAYRRADGIAVVPAALLGP</sequence>
<dbReference type="RefSeq" id="WP_172153302.1">
    <property type="nucleotide sequence ID" value="NZ_BAABID010000007.1"/>
</dbReference>
<dbReference type="Proteomes" id="UP001500956">
    <property type="component" value="Unassembled WGS sequence"/>
</dbReference>
<keyword evidence="4" id="KW-1185">Reference proteome</keyword>
<dbReference type="PANTHER" id="PTHR43566">
    <property type="entry name" value="CONSERVED PROTEIN"/>
    <property type="match status" value="1"/>
</dbReference>
<name>A0ABP8YAU7_9MICO</name>
<dbReference type="InterPro" id="IPR041682">
    <property type="entry name" value="AAA_14"/>
</dbReference>
<organism evidence="3 4">
    <name type="scientific">Isoptericola chiayiensis</name>
    <dbReference type="NCBI Taxonomy" id="579446"/>
    <lineage>
        <taxon>Bacteria</taxon>
        <taxon>Bacillati</taxon>
        <taxon>Actinomycetota</taxon>
        <taxon>Actinomycetes</taxon>
        <taxon>Micrococcales</taxon>
        <taxon>Promicromonosporaceae</taxon>
        <taxon>Isoptericola</taxon>
    </lineage>
</organism>
<proteinExistence type="predicted"/>
<dbReference type="Pfam" id="PF13173">
    <property type="entry name" value="AAA_14"/>
    <property type="match status" value="1"/>
</dbReference>
<dbReference type="EMBL" id="BAABID010000007">
    <property type="protein sequence ID" value="GAA4724750.1"/>
    <property type="molecule type" value="Genomic_DNA"/>
</dbReference>
<comment type="caution">
    <text evidence="3">The sequence shown here is derived from an EMBL/GenBank/DDBJ whole genome shotgun (WGS) entry which is preliminary data.</text>
</comment>
<evidence type="ECO:0000259" key="2">
    <source>
        <dbReference type="Pfam" id="PF13635"/>
    </source>
</evidence>
<evidence type="ECO:0000259" key="1">
    <source>
        <dbReference type="Pfam" id="PF13173"/>
    </source>
</evidence>
<evidence type="ECO:0000313" key="4">
    <source>
        <dbReference type="Proteomes" id="UP001500956"/>
    </source>
</evidence>
<evidence type="ECO:0000313" key="3">
    <source>
        <dbReference type="EMBL" id="GAA4724750.1"/>
    </source>
</evidence>
<feature type="domain" description="DUF4143" evidence="2">
    <location>
        <begin position="202"/>
        <end position="369"/>
    </location>
</feature>
<dbReference type="PANTHER" id="PTHR43566:SF2">
    <property type="entry name" value="DUF4143 DOMAIN-CONTAINING PROTEIN"/>
    <property type="match status" value="1"/>
</dbReference>
<dbReference type="SUPFAM" id="SSF52540">
    <property type="entry name" value="P-loop containing nucleoside triphosphate hydrolases"/>
    <property type="match status" value="1"/>
</dbReference>
<gene>
    <name evidence="3" type="ORF">GCM10023216_13540</name>
</gene>
<reference evidence="4" key="1">
    <citation type="journal article" date="2019" name="Int. J. Syst. Evol. Microbiol.">
        <title>The Global Catalogue of Microorganisms (GCM) 10K type strain sequencing project: providing services to taxonomists for standard genome sequencing and annotation.</title>
        <authorList>
            <consortium name="The Broad Institute Genomics Platform"/>
            <consortium name="The Broad Institute Genome Sequencing Center for Infectious Disease"/>
            <person name="Wu L."/>
            <person name="Ma J."/>
        </authorList>
    </citation>
    <scope>NUCLEOTIDE SEQUENCE [LARGE SCALE GENOMIC DNA]</scope>
    <source>
        <strain evidence="4">JCM 18063</strain>
    </source>
</reference>
<dbReference type="InterPro" id="IPR025420">
    <property type="entry name" value="DUF4143"/>
</dbReference>